<evidence type="ECO:0000313" key="4">
    <source>
        <dbReference type="EMBL" id="RYM11524.1"/>
    </source>
</evidence>
<keyword evidence="2 4" id="KW-0808">Transferase</keyword>
<accession>A0A8G1ZGH0</accession>
<gene>
    <name evidence="4" type="ORF">EWH12_09180</name>
</gene>
<dbReference type="OrthoDB" id="9777638at2"/>
<dbReference type="PANTHER" id="PTHR43861:SF1">
    <property type="entry name" value="TRANS-ACONITATE 2-METHYLTRANSFERASE"/>
    <property type="match status" value="1"/>
</dbReference>
<dbReference type="SUPFAM" id="SSF53335">
    <property type="entry name" value="S-adenosyl-L-methionine-dependent methyltransferases"/>
    <property type="match status" value="1"/>
</dbReference>
<evidence type="ECO:0000256" key="1">
    <source>
        <dbReference type="ARBA" id="ARBA00022603"/>
    </source>
</evidence>
<dbReference type="PANTHER" id="PTHR43861">
    <property type="entry name" value="TRANS-ACONITATE 2-METHYLTRANSFERASE-RELATED"/>
    <property type="match status" value="1"/>
</dbReference>
<dbReference type="CDD" id="cd02440">
    <property type="entry name" value="AdoMet_MTases"/>
    <property type="match status" value="1"/>
</dbReference>
<organism evidence="4 5">
    <name type="scientific">Sphingobium cupriresistens</name>
    <dbReference type="NCBI Taxonomy" id="1132417"/>
    <lineage>
        <taxon>Bacteria</taxon>
        <taxon>Pseudomonadati</taxon>
        <taxon>Pseudomonadota</taxon>
        <taxon>Alphaproteobacteria</taxon>
        <taxon>Sphingomonadales</taxon>
        <taxon>Sphingomonadaceae</taxon>
        <taxon>Sphingobium</taxon>
    </lineage>
</organism>
<comment type="caution">
    <text evidence="4">The sequence shown here is derived from an EMBL/GenBank/DDBJ whole genome shotgun (WGS) entry which is preliminary data.</text>
</comment>
<dbReference type="Pfam" id="PF13649">
    <property type="entry name" value="Methyltransf_25"/>
    <property type="match status" value="1"/>
</dbReference>
<feature type="domain" description="Methyltransferase" evidence="3">
    <location>
        <begin position="55"/>
        <end position="150"/>
    </location>
</feature>
<dbReference type="RefSeq" id="WP_006966715.1">
    <property type="nucleotide sequence ID" value="NZ_SEOO01000012.1"/>
</dbReference>
<proteinExistence type="predicted"/>
<sequence length="288" mass="30396">MTKQSGDKTSTIKGEDWAGEMGTKWLANLARFEGMIAPIGAALLARADFQPVERVLDIGCGGGGTTIAIANAVAPGGEVLGIDISPDLTAASTKRASDAGVGNIRFICADASNVQLPDAPFDRLFSRFGSMFFAEPHQAFANLRSLLRPGARIDLAVWAPPRDNLWMMEMMGVVRRHVDIPPAVPRAPGPFAFEDLEYLNEVLAAGGFSSPDIMAYTGQQPVGGVGATAQEAVSFVLSSMAVGKALDEQGTDVRAAAEGELLELFAKHHVPNQGVMMQGKAWLVSAKA</sequence>
<evidence type="ECO:0000313" key="5">
    <source>
        <dbReference type="Proteomes" id="UP000291572"/>
    </source>
</evidence>
<dbReference type="InterPro" id="IPR029063">
    <property type="entry name" value="SAM-dependent_MTases_sf"/>
</dbReference>
<keyword evidence="1 4" id="KW-0489">Methyltransferase</keyword>
<protein>
    <submittedName>
        <fullName evidence="4">Methyltransferase domain-containing protein</fullName>
    </submittedName>
</protein>
<name>A0A8G1ZGH0_9SPHN</name>
<dbReference type="InterPro" id="IPR041698">
    <property type="entry name" value="Methyltransf_25"/>
</dbReference>
<dbReference type="AlphaFoldDB" id="A0A8G1ZGH0"/>
<dbReference type="EMBL" id="SEOO01000012">
    <property type="protein sequence ID" value="RYM11524.1"/>
    <property type="molecule type" value="Genomic_DNA"/>
</dbReference>
<dbReference type="GO" id="GO:0032259">
    <property type="term" value="P:methylation"/>
    <property type="evidence" value="ECO:0007669"/>
    <property type="project" value="UniProtKB-KW"/>
</dbReference>
<reference evidence="4 5" key="1">
    <citation type="submission" date="2019-02" db="EMBL/GenBank/DDBJ databases">
        <authorList>
            <person name="Feng G."/>
        </authorList>
    </citation>
    <scope>NUCLEOTIDE SEQUENCE [LARGE SCALE GENOMIC DNA]</scope>
    <source>
        <strain evidence="4 5">CCTCC AB 2011146</strain>
    </source>
</reference>
<dbReference type="GO" id="GO:0008168">
    <property type="term" value="F:methyltransferase activity"/>
    <property type="evidence" value="ECO:0007669"/>
    <property type="project" value="UniProtKB-KW"/>
</dbReference>
<evidence type="ECO:0000259" key="3">
    <source>
        <dbReference type="Pfam" id="PF13649"/>
    </source>
</evidence>
<dbReference type="Gene3D" id="3.40.50.150">
    <property type="entry name" value="Vaccinia Virus protein VP39"/>
    <property type="match status" value="1"/>
</dbReference>
<dbReference type="Proteomes" id="UP000291572">
    <property type="component" value="Unassembled WGS sequence"/>
</dbReference>
<evidence type="ECO:0000256" key="2">
    <source>
        <dbReference type="ARBA" id="ARBA00022679"/>
    </source>
</evidence>